<dbReference type="InterPro" id="IPR013785">
    <property type="entry name" value="Aldolase_TIM"/>
</dbReference>
<dbReference type="OrthoDB" id="3680506at2"/>
<dbReference type="PANTHER" id="PTHR12128:SF66">
    <property type="entry name" value="4-HYDROXY-2-OXOGLUTARATE ALDOLASE, MITOCHONDRIAL"/>
    <property type="match status" value="1"/>
</dbReference>
<gene>
    <name evidence="7" type="ORF">AFR_22415</name>
</gene>
<dbReference type="HOGENOM" id="CLU_1097603_0_0_11"/>
<dbReference type="Proteomes" id="UP000017746">
    <property type="component" value="Chromosome"/>
</dbReference>
<name>U5W0J9_9ACTN</name>
<evidence type="ECO:0000256" key="3">
    <source>
        <dbReference type="ARBA" id="ARBA00023270"/>
    </source>
</evidence>
<feature type="active site" description="Proton donor/acceptor" evidence="5">
    <location>
        <position position="134"/>
    </location>
</feature>
<keyword evidence="2 4" id="KW-0456">Lyase</keyword>
<keyword evidence="8" id="KW-1185">Reference proteome</keyword>
<evidence type="ECO:0000256" key="4">
    <source>
        <dbReference type="PIRNR" id="PIRNR001365"/>
    </source>
</evidence>
<dbReference type="InterPro" id="IPR020624">
    <property type="entry name" value="Schiff_base-form_aldolases_CS"/>
</dbReference>
<dbReference type="PANTHER" id="PTHR12128">
    <property type="entry name" value="DIHYDRODIPICOLINATE SYNTHASE"/>
    <property type="match status" value="1"/>
</dbReference>
<feature type="binding site" evidence="6">
    <location>
        <position position="50"/>
    </location>
    <ligand>
        <name>pyruvate</name>
        <dbReference type="ChEBI" id="CHEBI:15361"/>
    </ligand>
</feature>
<dbReference type="AlphaFoldDB" id="U5W0J9"/>
<dbReference type="Gene3D" id="3.20.20.70">
    <property type="entry name" value="Aldolase class I"/>
    <property type="match status" value="1"/>
</dbReference>
<proteinExistence type="inferred from homology"/>
<dbReference type="InterPro" id="IPR002220">
    <property type="entry name" value="DapA-like"/>
</dbReference>
<dbReference type="PRINTS" id="PR00146">
    <property type="entry name" value="DHPICSNTHASE"/>
</dbReference>
<dbReference type="PROSITE" id="PS00665">
    <property type="entry name" value="DHDPS_1"/>
    <property type="match status" value="1"/>
</dbReference>
<keyword evidence="3" id="KW-0704">Schiff base</keyword>
<protein>
    <submittedName>
        <fullName evidence="7">Dihydrodipicolinate synthase</fullName>
    </submittedName>
</protein>
<evidence type="ECO:0000256" key="2">
    <source>
        <dbReference type="ARBA" id="ARBA00023239"/>
    </source>
</evidence>
<dbReference type="SUPFAM" id="SSF51569">
    <property type="entry name" value="Aldolase"/>
    <property type="match status" value="1"/>
</dbReference>
<evidence type="ECO:0000313" key="7">
    <source>
        <dbReference type="EMBL" id="AGZ42753.1"/>
    </source>
</evidence>
<dbReference type="RefSeq" id="WP_023363136.1">
    <property type="nucleotide sequence ID" value="NC_022657.1"/>
</dbReference>
<feature type="active site" description="Schiff-base intermediate with substrate" evidence="5">
    <location>
        <position position="158"/>
    </location>
</feature>
<dbReference type="eggNOG" id="COG0329">
    <property type="taxonomic scope" value="Bacteria"/>
</dbReference>
<evidence type="ECO:0000256" key="1">
    <source>
        <dbReference type="ARBA" id="ARBA00007592"/>
    </source>
</evidence>
<evidence type="ECO:0000256" key="5">
    <source>
        <dbReference type="PIRSR" id="PIRSR001365-1"/>
    </source>
</evidence>
<organism evidence="7 8">
    <name type="scientific">Actinoplanes friuliensis DSM 7358</name>
    <dbReference type="NCBI Taxonomy" id="1246995"/>
    <lineage>
        <taxon>Bacteria</taxon>
        <taxon>Bacillati</taxon>
        <taxon>Actinomycetota</taxon>
        <taxon>Actinomycetes</taxon>
        <taxon>Micromonosporales</taxon>
        <taxon>Micromonosporaceae</taxon>
        <taxon>Actinoplanes</taxon>
    </lineage>
</organism>
<dbReference type="STRING" id="1246995.AFR_22415"/>
<evidence type="ECO:0000313" key="8">
    <source>
        <dbReference type="Proteomes" id="UP000017746"/>
    </source>
</evidence>
<dbReference type="SMART" id="SM01130">
    <property type="entry name" value="DHDPS"/>
    <property type="match status" value="1"/>
</dbReference>
<reference evidence="7 8" key="1">
    <citation type="journal article" date="2014" name="J. Biotechnol.">
        <title>Complete genome sequence of the actinobacterium Actinoplanes friuliensis HAG 010964, producer of the lipopeptide antibiotic friulimycin.</title>
        <authorList>
            <person name="Ruckert C."/>
            <person name="Szczepanowski R."/>
            <person name="Albersmeier A."/>
            <person name="Goesmann A."/>
            <person name="Fischer N."/>
            <person name="Steinkamper A."/>
            <person name="Puhler A."/>
            <person name="Biener R."/>
            <person name="Schwartz D."/>
            <person name="Kalinowski J."/>
        </authorList>
    </citation>
    <scope>NUCLEOTIDE SEQUENCE [LARGE SCALE GENOMIC DNA]</scope>
    <source>
        <strain evidence="7 8">DSM 7358</strain>
    </source>
</reference>
<feature type="binding site" evidence="6">
    <location>
        <position position="199"/>
    </location>
    <ligand>
        <name>pyruvate</name>
        <dbReference type="ChEBI" id="CHEBI:15361"/>
    </ligand>
</feature>
<dbReference type="PATRIC" id="fig|1246995.3.peg.4544"/>
<dbReference type="CDD" id="cd00408">
    <property type="entry name" value="DHDPS-like"/>
    <property type="match status" value="1"/>
</dbReference>
<sequence>MVTRPLWTGPAVALVNLFDHTGAVEAKQTAQHAARLVAAGIKGVLVNGSTGEASTLTDAERVDLVSAVREACPGVPVIAGASGEWWQPAAIRVAAAMEAGADAVLVAPPRLGGSLTEYYRRVAEAAAGAPVLAYHYPGVAGGPVPVDALTGLGVAGVKDSSGDPVRLGHELGLGGSLTVYTGASALLGYAGWLGAAGAIVAAANLVPEECLKAWDRDAAAQHVVLRTERESKALPGGLKEALAARFGTSPFRRIG</sequence>
<accession>U5W0J9</accession>
<dbReference type="Pfam" id="PF00701">
    <property type="entry name" value="DHDPS"/>
    <property type="match status" value="1"/>
</dbReference>
<dbReference type="EMBL" id="CP006272">
    <property type="protein sequence ID" value="AGZ42753.1"/>
    <property type="molecule type" value="Genomic_DNA"/>
</dbReference>
<dbReference type="PIRSF" id="PIRSF001365">
    <property type="entry name" value="DHDPS"/>
    <property type="match status" value="1"/>
</dbReference>
<dbReference type="GO" id="GO:0008840">
    <property type="term" value="F:4-hydroxy-tetrahydrodipicolinate synthase activity"/>
    <property type="evidence" value="ECO:0007669"/>
    <property type="project" value="TreeGrafter"/>
</dbReference>
<comment type="similarity">
    <text evidence="1 4">Belongs to the DapA family.</text>
</comment>
<dbReference type="KEGG" id="afs:AFR_22415"/>
<evidence type="ECO:0000256" key="6">
    <source>
        <dbReference type="PIRSR" id="PIRSR001365-2"/>
    </source>
</evidence>